<proteinExistence type="predicted"/>
<organism evidence="1">
    <name type="scientific">Neobodo designis</name>
    <name type="common">Flagellated protozoan</name>
    <name type="synonym">Bodo designis</name>
    <dbReference type="NCBI Taxonomy" id="312471"/>
    <lineage>
        <taxon>Eukaryota</taxon>
        <taxon>Discoba</taxon>
        <taxon>Euglenozoa</taxon>
        <taxon>Kinetoplastea</taxon>
        <taxon>Metakinetoplastina</taxon>
        <taxon>Neobodonida</taxon>
        <taxon>Neobodo</taxon>
    </lineage>
</organism>
<protein>
    <submittedName>
        <fullName evidence="1">Uncharacterized protein</fullName>
    </submittedName>
</protein>
<evidence type="ECO:0000313" key="1">
    <source>
        <dbReference type="EMBL" id="CAD9148519.1"/>
    </source>
</evidence>
<dbReference type="AlphaFoldDB" id="A0A7S1QUQ7"/>
<accession>A0A7S1QUQ7</accession>
<reference evidence="1" key="1">
    <citation type="submission" date="2021-01" db="EMBL/GenBank/DDBJ databases">
        <authorList>
            <person name="Corre E."/>
            <person name="Pelletier E."/>
            <person name="Niang G."/>
            <person name="Scheremetjew M."/>
            <person name="Finn R."/>
            <person name="Kale V."/>
            <person name="Holt S."/>
            <person name="Cochrane G."/>
            <person name="Meng A."/>
            <person name="Brown T."/>
            <person name="Cohen L."/>
        </authorList>
    </citation>
    <scope>NUCLEOTIDE SEQUENCE</scope>
    <source>
        <strain evidence="1">CCAP 1951/1</strain>
    </source>
</reference>
<name>A0A7S1QUQ7_NEODS</name>
<sequence>MGAIRRARKSLPERRLNGLQRELDSNFEKVELRAHLKGKQERAAERRRRGLDVPELPASVRRGEIDDELFGIECRLHREAGLPPPKREFAERQSVRRLGLVPFHRLVSQAVEMFKRTNGSKR</sequence>
<gene>
    <name evidence="1" type="ORF">NDES1114_LOCUS31521</name>
</gene>
<dbReference type="EMBL" id="HBGF01047140">
    <property type="protein sequence ID" value="CAD9148519.1"/>
    <property type="molecule type" value="Transcribed_RNA"/>
</dbReference>